<feature type="region of interest" description="Disordered" evidence="1">
    <location>
        <begin position="952"/>
        <end position="974"/>
    </location>
</feature>
<keyword evidence="5" id="KW-1185">Reference proteome</keyword>
<evidence type="ECO:0000256" key="2">
    <source>
        <dbReference type="SAM" id="Phobius"/>
    </source>
</evidence>
<dbReference type="AlphaFoldDB" id="Q22MR1"/>
<evidence type="ECO:0000259" key="3">
    <source>
        <dbReference type="PROSITE" id="PS50042"/>
    </source>
</evidence>
<dbReference type="Gene3D" id="2.60.120.10">
    <property type="entry name" value="Jelly Rolls"/>
    <property type="match status" value="1"/>
</dbReference>
<dbReference type="KEGG" id="tet:TTHERM_00031610"/>
<feature type="transmembrane region" description="Helical" evidence="2">
    <location>
        <begin position="566"/>
        <end position="589"/>
    </location>
</feature>
<dbReference type="CDD" id="cd00038">
    <property type="entry name" value="CAP_ED"/>
    <property type="match status" value="1"/>
</dbReference>
<dbReference type="Pfam" id="PF00027">
    <property type="entry name" value="cNMP_binding"/>
    <property type="match status" value="1"/>
</dbReference>
<keyword evidence="2" id="KW-1133">Transmembrane helix</keyword>
<dbReference type="InterPro" id="IPR013099">
    <property type="entry name" value="K_chnl_dom"/>
</dbReference>
<reference evidence="5" key="1">
    <citation type="journal article" date="2006" name="PLoS Biol.">
        <title>Macronuclear genome sequence of the ciliate Tetrahymena thermophila, a model eukaryote.</title>
        <authorList>
            <person name="Eisen J.A."/>
            <person name="Coyne R.S."/>
            <person name="Wu M."/>
            <person name="Wu D."/>
            <person name="Thiagarajan M."/>
            <person name="Wortman J.R."/>
            <person name="Badger J.H."/>
            <person name="Ren Q."/>
            <person name="Amedeo P."/>
            <person name="Jones K.M."/>
            <person name="Tallon L.J."/>
            <person name="Delcher A.L."/>
            <person name="Salzberg S.L."/>
            <person name="Silva J.C."/>
            <person name="Haas B.J."/>
            <person name="Majoros W.H."/>
            <person name="Farzad M."/>
            <person name="Carlton J.M."/>
            <person name="Smith R.K. Jr."/>
            <person name="Garg J."/>
            <person name="Pearlman R.E."/>
            <person name="Karrer K.M."/>
            <person name="Sun L."/>
            <person name="Manning G."/>
            <person name="Elde N.C."/>
            <person name="Turkewitz A.P."/>
            <person name="Asai D.J."/>
            <person name="Wilkes D.E."/>
            <person name="Wang Y."/>
            <person name="Cai H."/>
            <person name="Collins K."/>
            <person name="Stewart B.A."/>
            <person name="Lee S.R."/>
            <person name="Wilamowska K."/>
            <person name="Weinberg Z."/>
            <person name="Ruzzo W.L."/>
            <person name="Wloga D."/>
            <person name="Gaertig J."/>
            <person name="Frankel J."/>
            <person name="Tsao C.-C."/>
            <person name="Gorovsky M.A."/>
            <person name="Keeling P.J."/>
            <person name="Waller R.F."/>
            <person name="Patron N.J."/>
            <person name="Cherry J.M."/>
            <person name="Stover N.A."/>
            <person name="Krieger C.J."/>
            <person name="del Toro C."/>
            <person name="Ryder H.F."/>
            <person name="Williamson S.C."/>
            <person name="Barbeau R.A."/>
            <person name="Hamilton E.P."/>
            <person name="Orias E."/>
        </authorList>
    </citation>
    <scope>NUCLEOTIDE SEQUENCE [LARGE SCALE GENOMIC DNA]</scope>
    <source>
        <strain evidence="5">SB210</strain>
    </source>
</reference>
<dbReference type="RefSeq" id="XP_976959.2">
    <property type="nucleotide sequence ID" value="XM_971866.2"/>
</dbReference>
<evidence type="ECO:0000313" key="4">
    <source>
        <dbReference type="EMBL" id="EAR86557.2"/>
    </source>
</evidence>
<feature type="transmembrane region" description="Helical" evidence="2">
    <location>
        <begin position="485"/>
        <end position="509"/>
    </location>
</feature>
<dbReference type="Gene3D" id="1.10.287.70">
    <property type="match status" value="1"/>
</dbReference>
<dbReference type="HOGENOM" id="CLU_280827_0_0_1"/>
<organism evidence="4 5">
    <name type="scientific">Tetrahymena thermophila (strain SB210)</name>
    <dbReference type="NCBI Taxonomy" id="312017"/>
    <lineage>
        <taxon>Eukaryota</taxon>
        <taxon>Sar</taxon>
        <taxon>Alveolata</taxon>
        <taxon>Ciliophora</taxon>
        <taxon>Intramacronucleata</taxon>
        <taxon>Oligohymenophorea</taxon>
        <taxon>Hymenostomatida</taxon>
        <taxon>Tetrahymenina</taxon>
        <taxon>Tetrahymenidae</taxon>
        <taxon>Tetrahymena</taxon>
    </lineage>
</organism>
<feature type="transmembrane region" description="Helical" evidence="2">
    <location>
        <begin position="363"/>
        <end position="382"/>
    </location>
</feature>
<gene>
    <name evidence="4" type="ORF">TTHERM_00031610</name>
</gene>
<dbReference type="PANTHER" id="PTHR10217:SF435">
    <property type="entry name" value="POTASSIUM VOLTAGE-GATED CHANNEL PROTEIN EAG"/>
    <property type="match status" value="1"/>
</dbReference>
<dbReference type="Pfam" id="PF07885">
    <property type="entry name" value="Ion_trans_2"/>
    <property type="match status" value="1"/>
</dbReference>
<feature type="region of interest" description="Disordered" evidence="1">
    <location>
        <begin position="218"/>
        <end position="239"/>
    </location>
</feature>
<dbReference type="PROSITE" id="PS50042">
    <property type="entry name" value="CNMP_BINDING_3"/>
    <property type="match status" value="1"/>
</dbReference>
<feature type="compositionally biased region" description="Low complexity" evidence="1">
    <location>
        <begin position="218"/>
        <end position="232"/>
    </location>
</feature>
<dbReference type="InterPro" id="IPR000595">
    <property type="entry name" value="cNMP-bd_dom"/>
</dbReference>
<dbReference type="InterPro" id="IPR050818">
    <property type="entry name" value="KCNH_animal-type"/>
</dbReference>
<evidence type="ECO:0000313" key="5">
    <source>
        <dbReference type="Proteomes" id="UP000009168"/>
    </source>
</evidence>
<feature type="transmembrane region" description="Helical" evidence="2">
    <location>
        <begin position="388"/>
        <end position="414"/>
    </location>
</feature>
<dbReference type="SUPFAM" id="SSF51206">
    <property type="entry name" value="cAMP-binding domain-like"/>
    <property type="match status" value="1"/>
</dbReference>
<protein>
    <submittedName>
        <fullName evidence="4">Cyclic nucleotide-binding domain protein</fullName>
    </submittedName>
</protein>
<dbReference type="InParanoid" id="Q22MR1"/>
<dbReference type="Proteomes" id="UP000009168">
    <property type="component" value="Unassembled WGS sequence"/>
</dbReference>
<feature type="compositionally biased region" description="Low complexity" evidence="1">
    <location>
        <begin position="956"/>
        <end position="974"/>
    </location>
</feature>
<dbReference type="eggNOG" id="KOG0500">
    <property type="taxonomic scope" value="Eukaryota"/>
</dbReference>
<keyword evidence="2" id="KW-0472">Membrane</keyword>
<dbReference type="SUPFAM" id="SSF81324">
    <property type="entry name" value="Voltage-gated potassium channels"/>
    <property type="match status" value="1"/>
</dbReference>
<name>Q22MR1_TETTS</name>
<accession>Q22MR1</accession>
<dbReference type="GeneID" id="7828689"/>
<sequence>MDQINKQQNQNECCGEIFQSQQNDNQQNFQNTQLTEYDNVSSQQTPNRISQKSQQLLIGLNSLSNSAYKNIEQAFNRKNSPKFSLKIKHLRRVLRDEDNVKDSEQSFLTEHQSYQINQIEQKQKNDQQSSVQQQLNLQNNSEKYESVTNTPMSMYSGQVDQVSDKLTLKKIGFSDEFKTYEDYSKMRNANLRQNKQNKHHTVEIQRIQQLKQNLKNNNENKNSLQNKNNEQSPNSLLSDRNILDSKKINYFRDRIIKQSGQTIKKYPQVQPINEQNNEEEKKVQVYQNWRMISHLNIILKVKQKLLSMITQKIECVTPQQHYLIGDRSDIFNQNETKQKDNFLNQINSFILDPGSNFVIGSKILISVLILFNLIYFPIVFGFDLDVQLQITLITSLSVLFCILEIILGFKIAYYEMGELVTDPSQIRKKYMRDQFLLDLLACLSLLIGFQYKYVIILTFVKVKNLTQYLWDIDNHFFLYERFHTAWVLIKLFGFITIMGHYFACIFHYAAMIQNDDPNVVTWIQGLQLQDSPWNLRYNYSVYFSFITCITIGYGDITPKNVIERNVVIIISLISTGFFSYSINTIGTIFQQQFQNLQAKKEMRFDAIIYMRERHIHKHLQLRVLKYIDYINDMKQISPDRGLVVINQISKDLQSLLFKDFYGKILKQNKHFSLNYSSQTLEKLSLKMKEKIYGPGEIIFEQKEQDYKIFYLIKGEIEYYIHNKCGNKQSDYISVTKTDKSMFFGYKGFISGIPREMTCRSVNVTHVFYCSRDDLISVLKEDPQDYEQFCKIRDQYLLYTNSLGEQCFTCKKYGHSLSCCHKTHLVRNKELLIQKSNYSQNQCRASFERKKQKYQTFLNLQLTVFQGIKIRLKTIMKLRKRYISDQIIEQIIIQDLSTGTTYKNKYPSIQFRDKELILLECDEINEECSSQFLSDVSEDISINTNIAYQDTKKYQDNQKNTSQSNQQLQTTTHLK</sequence>
<dbReference type="GO" id="GO:0042391">
    <property type="term" value="P:regulation of membrane potential"/>
    <property type="evidence" value="ECO:0007669"/>
    <property type="project" value="TreeGrafter"/>
</dbReference>
<keyword evidence="2" id="KW-0812">Transmembrane</keyword>
<dbReference type="GO" id="GO:0005249">
    <property type="term" value="F:voltage-gated potassium channel activity"/>
    <property type="evidence" value="ECO:0007669"/>
    <property type="project" value="TreeGrafter"/>
</dbReference>
<dbReference type="InterPro" id="IPR018490">
    <property type="entry name" value="cNMP-bd_dom_sf"/>
</dbReference>
<dbReference type="EMBL" id="GG662720">
    <property type="protein sequence ID" value="EAR86557.2"/>
    <property type="molecule type" value="Genomic_DNA"/>
</dbReference>
<feature type="transmembrane region" description="Helical" evidence="2">
    <location>
        <begin position="435"/>
        <end position="460"/>
    </location>
</feature>
<dbReference type="GO" id="GO:0005886">
    <property type="term" value="C:plasma membrane"/>
    <property type="evidence" value="ECO:0007669"/>
    <property type="project" value="TreeGrafter"/>
</dbReference>
<feature type="domain" description="Cyclic nucleotide-binding" evidence="3">
    <location>
        <begin position="671"/>
        <end position="778"/>
    </location>
</feature>
<dbReference type="PANTHER" id="PTHR10217">
    <property type="entry name" value="VOLTAGE AND LIGAND GATED POTASSIUM CHANNEL"/>
    <property type="match status" value="1"/>
</dbReference>
<proteinExistence type="predicted"/>
<dbReference type="InterPro" id="IPR014710">
    <property type="entry name" value="RmlC-like_jellyroll"/>
</dbReference>
<evidence type="ECO:0000256" key="1">
    <source>
        <dbReference type="SAM" id="MobiDB-lite"/>
    </source>
</evidence>
<dbReference type="OrthoDB" id="426293at2759"/>